<evidence type="ECO:0000313" key="7">
    <source>
        <dbReference type="EMBL" id="PPQ29999.1"/>
    </source>
</evidence>
<evidence type="ECO:0000256" key="6">
    <source>
        <dbReference type="SAM" id="SignalP"/>
    </source>
</evidence>
<dbReference type="InterPro" id="IPR024199">
    <property type="entry name" value="Uncharacterised_DsbB"/>
</dbReference>
<name>A0A2S6N5X0_RHOGL</name>
<dbReference type="Pfam" id="PF02600">
    <property type="entry name" value="DsbB"/>
    <property type="match status" value="1"/>
</dbReference>
<dbReference type="GO" id="GO:0015035">
    <property type="term" value="F:protein-disulfide reductase activity"/>
    <property type="evidence" value="ECO:0007669"/>
    <property type="project" value="InterPro"/>
</dbReference>
<dbReference type="InterPro" id="IPR003752">
    <property type="entry name" value="DiS_bond_form_DsbB/BdbC"/>
</dbReference>
<evidence type="ECO:0000256" key="4">
    <source>
        <dbReference type="ARBA" id="ARBA00023136"/>
    </source>
</evidence>
<dbReference type="EMBL" id="NHRY01000219">
    <property type="protein sequence ID" value="PPQ29999.1"/>
    <property type="molecule type" value="Genomic_DNA"/>
</dbReference>
<evidence type="ECO:0000256" key="3">
    <source>
        <dbReference type="ARBA" id="ARBA00022989"/>
    </source>
</evidence>
<keyword evidence="2 5" id="KW-0812">Transmembrane</keyword>
<dbReference type="AlphaFoldDB" id="A0A2S6N5X0"/>
<comment type="caution">
    <text evidence="7">The sequence shown here is derived from an EMBL/GenBank/DDBJ whole genome shotgun (WGS) entry which is preliminary data.</text>
</comment>
<dbReference type="SUPFAM" id="SSF158442">
    <property type="entry name" value="DsbB-like"/>
    <property type="match status" value="1"/>
</dbReference>
<evidence type="ECO:0008006" key="9">
    <source>
        <dbReference type="Google" id="ProtNLM"/>
    </source>
</evidence>
<protein>
    <recommendedName>
        <fullName evidence="9">Disulfide bond formation protein B</fullName>
    </recommendedName>
</protein>
<gene>
    <name evidence="7" type="ORF">CCS01_20520</name>
</gene>
<dbReference type="Proteomes" id="UP000239724">
    <property type="component" value="Unassembled WGS sequence"/>
</dbReference>
<evidence type="ECO:0000313" key="8">
    <source>
        <dbReference type="Proteomes" id="UP000239724"/>
    </source>
</evidence>
<accession>A0A2S6N5X0</accession>
<evidence type="ECO:0000256" key="1">
    <source>
        <dbReference type="ARBA" id="ARBA00004141"/>
    </source>
</evidence>
<evidence type="ECO:0000256" key="2">
    <source>
        <dbReference type="ARBA" id="ARBA00022692"/>
    </source>
</evidence>
<keyword evidence="8" id="KW-1185">Reference proteome</keyword>
<feature type="signal peptide" evidence="6">
    <location>
        <begin position="1"/>
        <end position="31"/>
    </location>
</feature>
<dbReference type="PIRSF" id="PIRSF033913">
    <property type="entry name" value="S-S_format_DsbB"/>
    <property type="match status" value="1"/>
</dbReference>
<dbReference type="InterPro" id="IPR023380">
    <property type="entry name" value="DsbB-like_sf"/>
</dbReference>
<feature type="transmembrane region" description="Helical" evidence="5">
    <location>
        <begin position="49"/>
        <end position="65"/>
    </location>
</feature>
<dbReference type="RefSeq" id="WP_104520699.1">
    <property type="nucleotide sequence ID" value="NZ_NHRY01000219.1"/>
</dbReference>
<feature type="transmembrane region" description="Helical" evidence="5">
    <location>
        <begin position="142"/>
        <end position="163"/>
    </location>
</feature>
<keyword evidence="6" id="KW-0732">Signal</keyword>
<comment type="subcellular location">
    <subcellularLocation>
        <location evidence="1">Membrane</location>
        <topology evidence="1">Multi-pass membrane protein</topology>
    </subcellularLocation>
</comment>
<proteinExistence type="predicted"/>
<dbReference type="Gene3D" id="1.20.1550.10">
    <property type="entry name" value="DsbB-like"/>
    <property type="match status" value="1"/>
</dbReference>
<feature type="transmembrane region" description="Helical" evidence="5">
    <location>
        <begin position="72"/>
        <end position="93"/>
    </location>
</feature>
<sequence length="171" mass="18103">MPKPIPNSLPPQTLAILFALAAAAALAVAHAAEIWGSFVPCALCLVERWPYRAIIVLSLAAAIVPRRLARPLLVVAILCGLAEAAIAAVHVGVEWRWWPSPLPECAAPHFTGGTIAERLAHMPTRPFKPCDEPTFLIPGVPLSVAALNVLFALAVSAGVAIFLGRRRSDGQ</sequence>
<dbReference type="OrthoDB" id="9808637at2"/>
<keyword evidence="4 5" id="KW-0472">Membrane</keyword>
<keyword evidence="3 5" id="KW-1133">Transmembrane helix</keyword>
<dbReference type="GO" id="GO:0006457">
    <property type="term" value="P:protein folding"/>
    <property type="evidence" value="ECO:0007669"/>
    <property type="project" value="InterPro"/>
</dbReference>
<organism evidence="7 8">
    <name type="scientific">Rhodopila globiformis</name>
    <name type="common">Rhodopseudomonas globiformis</name>
    <dbReference type="NCBI Taxonomy" id="1071"/>
    <lineage>
        <taxon>Bacteria</taxon>
        <taxon>Pseudomonadati</taxon>
        <taxon>Pseudomonadota</taxon>
        <taxon>Alphaproteobacteria</taxon>
        <taxon>Acetobacterales</taxon>
        <taxon>Acetobacteraceae</taxon>
        <taxon>Rhodopila</taxon>
    </lineage>
</organism>
<evidence type="ECO:0000256" key="5">
    <source>
        <dbReference type="SAM" id="Phobius"/>
    </source>
</evidence>
<reference evidence="7 8" key="1">
    <citation type="journal article" date="2018" name="Arch. Microbiol.">
        <title>New insights into the metabolic potential of the phototrophic purple bacterium Rhodopila globiformis DSM 161(T) from its draft genome sequence and evidence for a vanadium-dependent nitrogenase.</title>
        <authorList>
            <person name="Imhoff J.F."/>
            <person name="Rahn T."/>
            <person name="Kunzel S."/>
            <person name="Neulinger S.C."/>
        </authorList>
    </citation>
    <scope>NUCLEOTIDE SEQUENCE [LARGE SCALE GENOMIC DNA]</scope>
    <source>
        <strain evidence="7 8">DSM 161</strain>
    </source>
</reference>
<dbReference type="GO" id="GO:0016020">
    <property type="term" value="C:membrane"/>
    <property type="evidence" value="ECO:0007669"/>
    <property type="project" value="UniProtKB-SubCell"/>
</dbReference>
<feature type="chain" id="PRO_5015422799" description="Disulfide bond formation protein B" evidence="6">
    <location>
        <begin position="32"/>
        <end position="171"/>
    </location>
</feature>